<name>A0A1R3V3W7_9HYPH</name>
<feature type="compositionally biased region" description="Acidic residues" evidence="1">
    <location>
        <begin position="146"/>
        <end position="158"/>
    </location>
</feature>
<organism evidence="2 3">
    <name type="scientific">Mesorhizobium prunaredense</name>
    <dbReference type="NCBI Taxonomy" id="1631249"/>
    <lineage>
        <taxon>Bacteria</taxon>
        <taxon>Pseudomonadati</taxon>
        <taxon>Pseudomonadota</taxon>
        <taxon>Alphaproteobacteria</taxon>
        <taxon>Hyphomicrobiales</taxon>
        <taxon>Phyllobacteriaceae</taxon>
        <taxon>Mesorhizobium</taxon>
    </lineage>
</organism>
<dbReference type="AlphaFoldDB" id="A0A1R3V3W7"/>
<proteinExistence type="predicted"/>
<evidence type="ECO:0000313" key="3">
    <source>
        <dbReference type="Proteomes" id="UP000188388"/>
    </source>
</evidence>
<gene>
    <name evidence="2" type="ORF">BQ8794_170084</name>
</gene>
<sequence>MRFRLICLLAGTWYVPLRQGNANMQSNGSGPKMPSTLAVKLQEIKDALATLTAEEREFLVTNPKALEDTFGAVRPTNLKKVKSLLDRYLATERPFPPHGYSNVVKLTKAQHEEARRLQSQIFEKQGVDTEKQGLAKIRGERTDPFPDADPEPTSDEEE</sequence>
<reference evidence="3" key="1">
    <citation type="submission" date="2017-01" db="EMBL/GenBank/DDBJ databases">
        <authorList>
            <person name="Brunel B."/>
        </authorList>
    </citation>
    <scope>NUCLEOTIDE SEQUENCE [LARGE SCALE GENOMIC DNA]</scope>
</reference>
<evidence type="ECO:0000313" key="2">
    <source>
        <dbReference type="EMBL" id="SIT54591.1"/>
    </source>
</evidence>
<dbReference type="EMBL" id="FTPD01000009">
    <property type="protein sequence ID" value="SIT54591.1"/>
    <property type="molecule type" value="Genomic_DNA"/>
</dbReference>
<feature type="region of interest" description="Disordered" evidence="1">
    <location>
        <begin position="122"/>
        <end position="158"/>
    </location>
</feature>
<accession>A0A1R3V3W7</accession>
<keyword evidence="3" id="KW-1185">Reference proteome</keyword>
<evidence type="ECO:0000256" key="1">
    <source>
        <dbReference type="SAM" id="MobiDB-lite"/>
    </source>
</evidence>
<protein>
    <submittedName>
        <fullName evidence="2">Uncharacterized protein</fullName>
    </submittedName>
</protein>
<feature type="compositionally biased region" description="Basic and acidic residues" evidence="1">
    <location>
        <begin position="125"/>
        <end position="144"/>
    </location>
</feature>
<dbReference type="Proteomes" id="UP000188388">
    <property type="component" value="Unassembled WGS sequence"/>
</dbReference>
<dbReference type="STRING" id="1631249.BQ8794_170084"/>